<dbReference type="AlphaFoldDB" id="A0AAW5DUW4"/>
<dbReference type="SUPFAM" id="SSF159888">
    <property type="entry name" value="YdhG-like"/>
    <property type="match status" value="1"/>
</dbReference>
<dbReference type="Gene3D" id="3.90.1150.200">
    <property type="match status" value="1"/>
</dbReference>
<evidence type="ECO:0000313" key="3">
    <source>
        <dbReference type="Proteomes" id="UP001431131"/>
    </source>
</evidence>
<dbReference type="Pfam" id="PF08818">
    <property type="entry name" value="DUF1801"/>
    <property type="match status" value="1"/>
</dbReference>
<dbReference type="RefSeq" id="WP_240252819.1">
    <property type="nucleotide sequence ID" value="NZ_JAKTTI010000003.1"/>
</dbReference>
<accession>A0AAW5DUW4</accession>
<protein>
    <submittedName>
        <fullName evidence="2">DUF1801 domain-containing protein</fullName>
    </submittedName>
</protein>
<keyword evidence="3" id="KW-1185">Reference proteome</keyword>
<comment type="caution">
    <text evidence="2">The sequence shown here is derived from an EMBL/GenBank/DDBJ whole genome shotgun (WGS) entry which is preliminary data.</text>
</comment>
<evidence type="ECO:0000313" key="2">
    <source>
        <dbReference type="EMBL" id="MCH1624421.1"/>
    </source>
</evidence>
<reference evidence="2" key="1">
    <citation type="submission" date="2022-02" db="EMBL/GenBank/DDBJ databases">
        <title>Fredinandcohnia quinoae sp. nov. isolated from Chenopodium quinoa seeds.</title>
        <authorList>
            <person name="Saati-Santamaria Z."/>
            <person name="Flores-Felix J.D."/>
            <person name="Igual J.M."/>
            <person name="Velazquez E."/>
            <person name="Garcia-Fraile P."/>
            <person name="Martinez-Molina E."/>
        </authorList>
    </citation>
    <scope>NUCLEOTIDE SEQUENCE</scope>
    <source>
        <strain evidence="2">SECRCQ15</strain>
    </source>
</reference>
<proteinExistence type="predicted"/>
<evidence type="ECO:0000259" key="1">
    <source>
        <dbReference type="Pfam" id="PF08818"/>
    </source>
</evidence>
<dbReference type="Proteomes" id="UP001431131">
    <property type="component" value="Unassembled WGS sequence"/>
</dbReference>
<feature type="domain" description="YdhG-like" evidence="1">
    <location>
        <begin position="20"/>
        <end position="108"/>
    </location>
</feature>
<dbReference type="InterPro" id="IPR014922">
    <property type="entry name" value="YdhG-like"/>
</dbReference>
<sequence length="112" mass="12768">MNLEVTDFIKSLEEPWQLQLCDDLREAVHQAIPEAQERMQYKKPHFLKNGKYAAVISTSKKAVSFTIFNTTDLDIPKNFDGPSERKTLKIAKGEKPDYNQLISLVQLASSNL</sequence>
<dbReference type="EMBL" id="JAKTTI010000003">
    <property type="protein sequence ID" value="MCH1624421.1"/>
    <property type="molecule type" value="Genomic_DNA"/>
</dbReference>
<organism evidence="2 3">
    <name type="scientific">Fredinandcohnia quinoae</name>
    <dbReference type="NCBI Taxonomy" id="2918902"/>
    <lineage>
        <taxon>Bacteria</taxon>
        <taxon>Bacillati</taxon>
        <taxon>Bacillota</taxon>
        <taxon>Bacilli</taxon>
        <taxon>Bacillales</taxon>
        <taxon>Bacillaceae</taxon>
        <taxon>Fredinandcohnia</taxon>
    </lineage>
</organism>
<name>A0AAW5DUW4_9BACI</name>
<gene>
    <name evidence="2" type="ORF">MJG50_03705</name>
</gene>